<dbReference type="GO" id="GO:0009381">
    <property type="term" value="F:excinuclease ABC activity"/>
    <property type="evidence" value="ECO:0007669"/>
    <property type="project" value="InterPro"/>
</dbReference>
<sequence length="200" mass="21967">MSGKDDQVLTQLISRMELPARIWSLKKLHVFATKFRRCDASPKNNSFPIPATTSTLFGVAFDAGMACVHVLFIRQGKVLGSRSYFPKVPGGTELSEVVETFVGQFYLQGSQMRTLPGEILLDFNLSDKTLLADSLSELAGRKINVQTKPRGDRARYLKLARTNAATALTSKLSQQSTVHQRLTALASVLKLPEVEADGVL</sequence>
<accession>A0A376U8T1</accession>
<dbReference type="Proteomes" id="UP000254079">
    <property type="component" value="Unassembled WGS sequence"/>
</dbReference>
<dbReference type="GO" id="GO:0006974">
    <property type="term" value="P:DNA damage response"/>
    <property type="evidence" value="ECO:0007669"/>
    <property type="project" value="TreeGrafter"/>
</dbReference>
<reference evidence="2 3" key="1">
    <citation type="submission" date="2018-06" db="EMBL/GenBank/DDBJ databases">
        <authorList>
            <consortium name="Pathogen Informatics"/>
            <person name="Doyle S."/>
        </authorList>
    </citation>
    <scope>NUCLEOTIDE SEQUENCE [LARGE SCALE GENOMIC DNA]</scope>
    <source>
        <strain evidence="2 3">NCTC8622</strain>
    </source>
</reference>
<evidence type="ECO:0000259" key="1">
    <source>
        <dbReference type="PROSITE" id="PS50165"/>
    </source>
</evidence>
<evidence type="ECO:0000313" key="3">
    <source>
        <dbReference type="Proteomes" id="UP000254079"/>
    </source>
</evidence>
<gene>
    <name evidence="2" type="primary">uvrC_2</name>
    <name evidence="2" type="ORF">NCTC8622_04679</name>
</gene>
<evidence type="ECO:0000313" key="2">
    <source>
        <dbReference type="EMBL" id="STI85580.1"/>
    </source>
</evidence>
<dbReference type="GO" id="GO:0009380">
    <property type="term" value="C:excinuclease repair complex"/>
    <property type="evidence" value="ECO:0007669"/>
    <property type="project" value="TreeGrafter"/>
</dbReference>
<name>A0A376U8T1_ECOLX</name>
<organism evidence="2 3">
    <name type="scientific">Escherichia coli</name>
    <dbReference type="NCBI Taxonomy" id="562"/>
    <lineage>
        <taxon>Bacteria</taxon>
        <taxon>Pseudomonadati</taxon>
        <taxon>Pseudomonadota</taxon>
        <taxon>Gammaproteobacteria</taxon>
        <taxon>Enterobacterales</taxon>
        <taxon>Enterobacteriaceae</taxon>
        <taxon>Escherichia</taxon>
    </lineage>
</organism>
<dbReference type="InterPro" id="IPR050066">
    <property type="entry name" value="UvrABC_protein_C"/>
</dbReference>
<dbReference type="AlphaFoldDB" id="A0A376U8T1"/>
<dbReference type="PANTHER" id="PTHR30562:SF1">
    <property type="entry name" value="UVRABC SYSTEM PROTEIN C"/>
    <property type="match status" value="1"/>
</dbReference>
<dbReference type="EMBL" id="UGCP01000002">
    <property type="protein sequence ID" value="STI85580.1"/>
    <property type="molecule type" value="Genomic_DNA"/>
</dbReference>
<dbReference type="PANTHER" id="PTHR30562">
    <property type="entry name" value="UVRC/OXIDOREDUCTASE"/>
    <property type="match status" value="1"/>
</dbReference>
<dbReference type="InterPro" id="IPR001162">
    <property type="entry name" value="UvrC_RNase_H_dom"/>
</dbReference>
<protein>
    <submittedName>
        <fullName evidence="2">UvrC excinuclease ABC subunit C</fullName>
    </submittedName>
</protein>
<proteinExistence type="predicted"/>
<dbReference type="Pfam" id="PF22920">
    <property type="entry name" value="UvrC_RNaseH"/>
    <property type="match status" value="1"/>
</dbReference>
<dbReference type="PROSITE" id="PS50165">
    <property type="entry name" value="UVRC"/>
    <property type="match status" value="1"/>
</dbReference>
<feature type="domain" description="UvrC family homology region profile" evidence="1">
    <location>
        <begin position="56"/>
        <end position="195"/>
    </location>
</feature>